<comment type="subcellular location">
    <subcellularLocation>
        <location evidence="1 10">Endoplasmic reticulum membrane</location>
        <topology evidence="1 10">Multi-pass membrane protein</topology>
    </subcellularLocation>
</comment>
<feature type="transmembrane region" description="Helical" evidence="10">
    <location>
        <begin position="162"/>
        <end position="186"/>
    </location>
</feature>
<keyword evidence="5" id="KW-0808">Transferase</keyword>
<evidence type="ECO:0000256" key="8">
    <source>
        <dbReference type="ARBA" id="ARBA00022989"/>
    </source>
</evidence>
<dbReference type="VEuPathDB" id="VectorBase:AATE005397"/>
<keyword evidence="6 10" id="KW-0812">Transmembrane</keyword>
<dbReference type="GO" id="GO:0000026">
    <property type="term" value="F:alpha-1,2-mannosyltransferase activity"/>
    <property type="evidence" value="ECO:0007669"/>
    <property type="project" value="TreeGrafter"/>
</dbReference>
<dbReference type="STRING" id="41427.A0A182ITW3"/>
<keyword evidence="8 10" id="KW-1133">Transmembrane helix</keyword>
<dbReference type="EC" id="2.4.1.-" evidence="10"/>
<accession>A0A182ITW3</accession>
<dbReference type="GO" id="GO:0006487">
    <property type="term" value="P:protein N-linked glycosylation"/>
    <property type="evidence" value="ECO:0007669"/>
    <property type="project" value="TreeGrafter"/>
</dbReference>
<keyword evidence="4 10" id="KW-0328">Glycosyltransferase</keyword>
<proteinExistence type="inferred from homology"/>
<sequence>MVLRGNTVAIFTLLLIRLQAALWSIISDCDETYNYWEPLHYLLHGKGFQTWEYSPEFGLRSYSYLWLHALPAKILGLFVENGVVIFYFLRCLLAVVCAILEYRLYKTIRQKCGTSVGNMFLIFQLICPGMFISSAALLPSSFAMYITIATMTAWMNDQMKTVIAITAFSGLIGWPFAVIVSIPFVVEQLVKRKGIMEFVKNAILFGVLFGVPIVLIDSAYFGRPTVAALNIVRYNVFTSHGPDLYGVEPASFYLKNLFLNHNVALVMCSLYPLGVILATALAVKKGKNRLSPATALWKLSPLFLWLAVFVVQPHKEERFIFPVYPLFSFGSALLFELVTNSFDRYIKGKKLAGIKRILTAGIVATGLLLGLSRIIAVCINYRAPMTILNQLEQTNQNVNLCYGKEWYRFPGSFFVPSNYRVRFIPSSFTGMLPAYYDETENGSQLVHAYFNDKNLGNPHMLFPLKHCDFLVDLDTGEAYDPHSPEPNYSADAEHWTVVKSVDFVLASKSNTLARAFYVPFTSSRYAVMGKYNLLRRIK</sequence>
<feature type="transmembrane region" description="Helical" evidence="10">
    <location>
        <begin position="7"/>
        <end position="26"/>
    </location>
</feature>
<dbReference type="InterPro" id="IPR005599">
    <property type="entry name" value="GPI_mannosylTrfase"/>
</dbReference>
<comment type="similarity">
    <text evidence="3 10">Belongs to the glycosyltransferase 22 family.</text>
</comment>
<keyword evidence="9 10" id="KW-0472">Membrane</keyword>
<evidence type="ECO:0000256" key="10">
    <source>
        <dbReference type="RuleBase" id="RU363075"/>
    </source>
</evidence>
<evidence type="ECO:0000256" key="2">
    <source>
        <dbReference type="ARBA" id="ARBA00004922"/>
    </source>
</evidence>
<feature type="transmembrane region" description="Helical" evidence="10">
    <location>
        <begin position="263"/>
        <end position="283"/>
    </location>
</feature>
<evidence type="ECO:0000256" key="4">
    <source>
        <dbReference type="ARBA" id="ARBA00022676"/>
    </source>
</evidence>
<feature type="transmembrane region" description="Helical" evidence="10">
    <location>
        <begin position="295"/>
        <end position="313"/>
    </location>
</feature>
<feature type="transmembrane region" description="Helical" evidence="10">
    <location>
        <begin position="198"/>
        <end position="216"/>
    </location>
</feature>
<evidence type="ECO:0000256" key="1">
    <source>
        <dbReference type="ARBA" id="ARBA00004477"/>
    </source>
</evidence>
<evidence type="ECO:0000256" key="6">
    <source>
        <dbReference type="ARBA" id="ARBA00022692"/>
    </source>
</evidence>
<evidence type="ECO:0000313" key="11">
    <source>
        <dbReference type="EnsemblMetazoa" id="AATE005397-PA.1"/>
    </source>
</evidence>
<evidence type="ECO:0000256" key="3">
    <source>
        <dbReference type="ARBA" id="ARBA00007063"/>
    </source>
</evidence>
<evidence type="ECO:0000256" key="7">
    <source>
        <dbReference type="ARBA" id="ARBA00022824"/>
    </source>
</evidence>
<feature type="transmembrane region" description="Helical" evidence="10">
    <location>
        <begin position="120"/>
        <end position="142"/>
    </location>
</feature>
<name>A0A182ITW3_ANOAO</name>
<dbReference type="AlphaFoldDB" id="A0A182ITW3"/>
<evidence type="ECO:0000256" key="9">
    <source>
        <dbReference type="ARBA" id="ARBA00023136"/>
    </source>
</evidence>
<reference evidence="11" key="1">
    <citation type="submission" date="2022-08" db="UniProtKB">
        <authorList>
            <consortium name="EnsemblMetazoa"/>
        </authorList>
    </citation>
    <scope>IDENTIFICATION</scope>
    <source>
        <strain evidence="11">EBRO</strain>
    </source>
</reference>
<protein>
    <recommendedName>
        <fullName evidence="10">Mannosyltransferase</fullName>
        <ecNumber evidence="10">2.4.1.-</ecNumber>
    </recommendedName>
</protein>
<dbReference type="Pfam" id="PF03901">
    <property type="entry name" value="Glyco_transf_22"/>
    <property type="match status" value="1"/>
</dbReference>
<dbReference type="PANTHER" id="PTHR22760">
    <property type="entry name" value="GLYCOSYLTRANSFERASE"/>
    <property type="match status" value="1"/>
</dbReference>
<feature type="transmembrane region" description="Helical" evidence="10">
    <location>
        <begin position="74"/>
        <end position="100"/>
    </location>
</feature>
<dbReference type="GO" id="GO:0005789">
    <property type="term" value="C:endoplasmic reticulum membrane"/>
    <property type="evidence" value="ECO:0007669"/>
    <property type="project" value="UniProtKB-SubCell"/>
</dbReference>
<feature type="transmembrane region" description="Helical" evidence="10">
    <location>
        <begin position="319"/>
        <end position="337"/>
    </location>
</feature>
<feature type="transmembrane region" description="Helical" evidence="10">
    <location>
        <begin position="357"/>
        <end position="376"/>
    </location>
</feature>
<evidence type="ECO:0000256" key="5">
    <source>
        <dbReference type="ARBA" id="ARBA00022679"/>
    </source>
</evidence>
<organism evidence="11">
    <name type="scientific">Anopheles atroparvus</name>
    <name type="common">European mosquito</name>
    <dbReference type="NCBI Taxonomy" id="41427"/>
    <lineage>
        <taxon>Eukaryota</taxon>
        <taxon>Metazoa</taxon>
        <taxon>Ecdysozoa</taxon>
        <taxon>Arthropoda</taxon>
        <taxon>Hexapoda</taxon>
        <taxon>Insecta</taxon>
        <taxon>Pterygota</taxon>
        <taxon>Neoptera</taxon>
        <taxon>Endopterygota</taxon>
        <taxon>Diptera</taxon>
        <taxon>Nematocera</taxon>
        <taxon>Culicoidea</taxon>
        <taxon>Culicidae</taxon>
        <taxon>Anophelinae</taxon>
        <taxon>Anopheles</taxon>
    </lineage>
</organism>
<dbReference type="PANTHER" id="PTHR22760:SF2">
    <property type="entry name" value="ALPHA-1,2-MANNOSYLTRANSFERASE ALG9"/>
    <property type="match status" value="1"/>
</dbReference>
<keyword evidence="7 10" id="KW-0256">Endoplasmic reticulum</keyword>
<dbReference type="EnsemblMetazoa" id="AATE005397-RA">
    <property type="protein sequence ID" value="AATE005397-PA.1"/>
    <property type="gene ID" value="AATE005397"/>
</dbReference>
<comment type="pathway">
    <text evidence="2">Protein modification; protein glycosylation.</text>
</comment>